<evidence type="ECO:0000313" key="1">
    <source>
        <dbReference type="EMBL" id="GAA2230314.1"/>
    </source>
</evidence>
<evidence type="ECO:0000313" key="2">
    <source>
        <dbReference type="Proteomes" id="UP001500929"/>
    </source>
</evidence>
<evidence type="ECO:0008006" key="3">
    <source>
        <dbReference type="Google" id="ProtNLM"/>
    </source>
</evidence>
<sequence>MADRVVQTSFNNPLLPRIGFVDFFNRADAATMGVTDREGKSWQLFRTGSTMRGAIVSGAVTLSGSGGTAVEAVDAYTAHGTLRATIKAIGNNIGGLAGRVVDDKNYYQVILNVGGSDFHYRLRKVVNGTATLLGTAATAVASTGDVVELVMVGNQISVKVNGVVAIPAVTDNTFTNQELHGIFWGSGGTATYEDVQFTAF</sequence>
<name>A0ABN3DGD9_9MICO</name>
<proteinExistence type="predicted"/>
<dbReference type="Gene3D" id="2.60.120.560">
    <property type="entry name" value="Exo-inulinase, domain 1"/>
    <property type="match status" value="1"/>
</dbReference>
<protein>
    <recommendedName>
        <fullName evidence="3">3-keto-disaccharide hydrolase domain-containing protein</fullName>
    </recommendedName>
</protein>
<gene>
    <name evidence="1" type="ORF">GCM10009851_13850</name>
</gene>
<accession>A0ABN3DGD9</accession>
<reference evidence="1 2" key="1">
    <citation type="journal article" date="2019" name="Int. J. Syst. Evol. Microbiol.">
        <title>The Global Catalogue of Microorganisms (GCM) 10K type strain sequencing project: providing services to taxonomists for standard genome sequencing and annotation.</title>
        <authorList>
            <consortium name="The Broad Institute Genomics Platform"/>
            <consortium name="The Broad Institute Genome Sequencing Center for Infectious Disease"/>
            <person name="Wu L."/>
            <person name="Ma J."/>
        </authorList>
    </citation>
    <scope>NUCLEOTIDE SEQUENCE [LARGE SCALE GENOMIC DNA]</scope>
    <source>
        <strain evidence="1 2">JCM 16117</strain>
    </source>
</reference>
<dbReference type="Proteomes" id="UP001500929">
    <property type="component" value="Unassembled WGS sequence"/>
</dbReference>
<organism evidence="1 2">
    <name type="scientific">Herbiconiux moechotypicola</name>
    <dbReference type="NCBI Taxonomy" id="637393"/>
    <lineage>
        <taxon>Bacteria</taxon>
        <taxon>Bacillati</taxon>
        <taxon>Actinomycetota</taxon>
        <taxon>Actinomycetes</taxon>
        <taxon>Micrococcales</taxon>
        <taxon>Microbacteriaceae</taxon>
        <taxon>Herbiconiux</taxon>
    </lineage>
</organism>
<keyword evidence="2" id="KW-1185">Reference proteome</keyword>
<comment type="caution">
    <text evidence="1">The sequence shown here is derived from an EMBL/GenBank/DDBJ whole genome shotgun (WGS) entry which is preliminary data.</text>
</comment>
<dbReference type="RefSeq" id="WP_259478882.1">
    <property type="nucleotide sequence ID" value="NZ_BAAAQY010000003.1"/>
</dbReference>
<dbReference type="EMBL" id="BAAAQY010000003">
    <property type="protein sequence ID" value="GAA2230314.1"/>
    <property type="molecule type" value="Genomic_DNA"/>
</dbReference>